<name>A0AB35HXS5_MICTH</name>
<comment type="caution">
    <text evidence="2">The sequence shown here is derived from an EMBL/GenBank/DDBJ whole genome shotgun (WGS) entry which is preliminary data.</text>
</comment>
<dbReference type="PROSITE" id="PS50222">
    <property type="entry name" value="EF_HAND_2"/>
    <property type="match status" value="1"/>
</dbReference>
<protein>
    <recommendedName>
        <fullName evidence="1">EF-hand domain-containing protein</fullName>
    </recommendedName>
</protein>
<gene>
    <name evidence="2" type="ORF">OQJ68_09925</name>
</gene>
<dbReference type="SUPFAM" id="SSF47090">
    <property type="entry name" value="PGBD-like"/>
    <property type="match status" value="1"/>
</dbReference>
<dbReference type="GO" id="GO:0005509">
    <property type="term" value="F:calcium ion binding"/>
    <property type="evidence" value="ECO:0007669"/>
    <property type="project" value="InterPro"/>
</dbReference>
<dbReference type="InterPro" id="IPR002048">
    <property type="entry name" value="EF_hand_dom"/>
</dbReference>
<dbReference type="EMBL" id="JAPHQB010000014">
    <property type="protein sequence ID" value="MCX2802105.1"/>
    <property type="molecule type" value="Genomic_DNA"/>
</dbReference>
<evidence type="ECO:0000313" key="2">
    <source>
        <dbReference type="EMBL" id="MCX2802105.1"/>
    </source>
</evidence>
<evidence type="ECO:0000313" key="3">
    <source>
        <dbReference type="Proteomes" id="UP001209730"/>
    </source>
</evidence>
<dbReference type="AlphaFoldDB" id="A0AB35HXS5"/>
<dbReference type="Gene3D" id="1.10.530.10">
    <property type="match status" value="1"/>
</dbReference>
<accession>A0AB35HXS5</accession>
<dbReference type="InterPro" id="IPR036365">
    <property type="entry name" value="PGBD-like_sf"/>
</dbReference>
<reference evidence="2" key="1">
    <citation type="submission" date="2022-11" db="EMBL/GenBank/DDBJ databases">
        <title>Chitin-degrading and fungicidal potential of chitinolytic bacterial strains from marine environment of the Pacific Ocean regions.</title>
        <authorList>
            <person name="Pentekhina I."/>
            <person name="Nedashkovskaya O."/>
            <person name="Seitkalieva A."/>
            <person name="Podvolotskaya A."/>
            <person name="Tekutyeva L."/>
            <person name="Balabanova L."/>
        </authorList>
    </citation>
    <scope>NUCLEOTIDE SEQUENCE</scope>
    <source>
        <strain evidence="2">KMM 6838</strain>
    </source>
</reference>
<dbReference type="InterPro" id="IPR023346">
    <property type="entry name" value="Lysozyme-like_dom_sf"/>
</dbReference>
<sequence>MKTQMKLTGSVGFRAQNFRDDVRLVQELLNRATRVPWTLLAVDGLAGPNTINRIKDFQRNVVGFSKPDGRVDVGGRTWRSLTRYAEETPAHFRGTFSVHPTETGVRAAEPAARPATDAIAWGAKVSPAFKRRVREIAANLGISPDFLMSCMAFETGETFSPSIKNAAGSGATGLIQFMPRTAKGLGTTTEALAKMTAEKQLDYVEKYFLPYKGKLKTLEDIYMAILYPAAIGMDPAAALFRQGSKTYEQNSGFDKNKDGVITPAEISVKVRQKYEKGLQKGYLG</sequence>
<dbReference type="Gene3D" id="1.10.101.10">
    <property type="entry name" value="PGBD-like superfamily/PGBD"/>
    <property type="match status" value="1"/>
</dbReference>
<dbReference type="PROSITE" id="PS00018">
    <property type="entry name" value="EF_HAND_1"/>
    <property type="match status" value="1"/>
</dbReference>
<feature type="domain" description="EF-hand" evidence="1">
    <location>
        <begin position="253"/>
        <end position="276"/>
    </location>
</feature>
<evidence type="ECO:0000259" key="1">
    <source>
        <dbReference type="PROSITE" id="PS50222"/>
    </source>
</evidence>
<dbReference type="SUPFAM" id="SSF53955">
    <property type="entry name" value="Lysozyme-like"/>
    <property type="match status" value="1"/>
</dbReference>
<dbReference type="InterPro" id="IPR036366">
    <property type="entry name" value="PGBDSf"/>
</dbReference>
<proteinExistence type="predicted"/>
<organism evidence="2 3">
    <name type="scientific">Microbulbifer thermotolerans</name>
    <dbReference type="NCBI Taxonomy" id="252514"/>
    <lineage>
        <taxon>Bacteria</taxon>
        <taxon>Pseudomonadati</taxon>
        <taxon>Pseudomonadota</taxon>
        <taxon>Gammaproteobacteria</taxon>
        <taxon>Cellvibrionales</taxon>
        <taxon>Microbulbiferaceae</taxon>
        <taxon>Microbulbifer</taxon>
    </lineage>
</organism>
<dbReference type="RefSeq" id="WP_266002491.1">
    <property type="nucleotide sequence ID" value="NZ_JAPHQA010000012.1"/>
</dbReference>
<dbReference type="Proteomes" id="UP001209730">
    <property type="component" value="Unassembled WGS sequence"/>
</dbReference>
<dbReference type="InterPro" id="IPR018247">
    <property type="entry name" value="EF_Hand_1_Ca_BS"/>
</dbReference>